<evidence type="ECO:0000256" key="2">
    <source>
        <dbReference type="ARBA" id="ARBA00007261"/>
    </source>
</evidence>
<feature type="domain" description="Peptidase M16 C-terminal" evidence="10">
    <location>
        <begin position="712"/>
        <end position="885"/>
    </location>
</feature>
<dbReference type="InterPro" id="IPR011765">
    <property type="entry name" value="Pept_M16_N"/>
</dbReference>
<keyword evidence="6" id="KW-0862">Zinc</keyword>
<protein>
    <submittedName>
        <fullName evidence="11">Peptidase M16 domain protein</fullName>
    </submittedName>
</protein>
<keyword evidence="12" id="KW-1185">Reference proteome</keyword>
<evidence type="ECO:0000259" key="9">
    <source>
        <dbReference type="Pfam" id="PF00675"/>
    </source>
</evidence>
<accession>A0A7U4DQ14</accession>
<proteinExistence type="inferred from homology"/>
<dbReference type="Gene3D" id="3.30.830.10">
    <property type="entry name" value="Metalloenzyme, LuxS/M16 peptidase-like"/>
    <property type="match status" value="4"/>
</dbReference>
<evidence type="ECO:0000256" key="8">
    <source>
        <dbReference type="RuleBase" id="RU004447"/>
    </source>
</evidence>
<evidence type="ECO:0000313" key="11">
    <source>
        <dbReference type="EMBL" id="ADW18637.1"/>
    </source>
</evidence>
<dbReference type="EMBL" id="CP002364">
    <property type="protein sequence ID" value="ADW18637.1"/>
    <property type="molecule type" value="Genomic_DNA"/>
</dbReference>
<comment type="similarity">
    <text evidence="2 8">Belongs to the peptidase M16 family.</text>
</comment>
<organism evidence="11 12">
    <name type="scientific">Desulfobulbus propionicus (strain ATCC 33891 / DSM 2032 / VKM B-1956 / 1pr3)</name>
    <dbReference type="NCBI Taxonomy" id="577650"/>
    <lineage>
        <taxon>Bacteria</taxon>
        <taxon>Pseudomonadati</taxon>
        <taxon>Thermodesulfobacteriota</taxon>
        <taxon>Desulfobulbia</taxon>
        <taxon>Desulfobulbales</taxon>
        <taxon>Desulfobulbaceae</taxon>
        <taxon>Desulfobulbus</taxon>
    </lineage>
</organism>
<dbReference type="RefSeq" id="WP_015725163.1">
    <property type="nucleotide sequence ID" value="NC_014972.1"/>
</dbReference>
<feature type="domain" description="Peptidase M16 C-terminal" evidence="10">
    <location>
        <begin position="236"/>
        <end position="412"/>
    </location>
</feature>
<dbReference type="PROSITE" id="PS00143">
    <property type="entry name" value="INSULINASE"/>
    <property type="match status" value="1"/>
</dbReference>
<dbReference type="KEGG" id="dpr:Despr_2499"/>
<evidence type="ECO:0000256" key="4">
    <source>
        <dbReference type="ARBA" id="ARBA00022723"/>
    </source>
</evidence>
<comment type="cofactor">
    <cofactor evidence="1">
        <name>Zn(2+)</name>
        <dbReference type="ChEBI" id="CHEBI:29105"/>
    </cofactor>
</comment>
<gene>
    <name evidence="11" type="ordered locus">Despr_2499</name>
</gene>
<dbReference type="GO" id="GO:0046872">
    <property type="term" value="F:metal ion binding"/>
    <property type="evidence" value="ECO:0007669"/>
    <property type="project" value="UniProtKB-KW"/>
</dbReference>
<reference evidence="11 12" key="1">
    <citation type="journal article" date="2011" name="Stand. Genomic Sci.">
        <title>Complete genome sequence of Desulfobulbus propionicus type strain (1pr3).</title>
        <authorList>
            <person name="Pagani I."/>
            <person name="Lapidus A."/>
            <person name="Nolan M."/>
            <person name="Lucas S."/>
            <person name="Hammon N."/>
            <person name="Deshpande S."/>
            <person name="Cheng J.F."/>
            <person name="Chertkov O."/>
            <person name="Davenport K."/>
            <person name="Tapia R."/>
            <person name="Han C."/>
            <person name="Goodwin L."/>
            <person name="Pitluck S."/>
            <person name="Liolios K."/>
            <person name="Mavromatis K."/>
            <person name="Ivanova N."/>
            <person name="Mikhailova N."/>
            <person name="Pati A."/>
            <person name="Chen A."/>
            <person name="Palaniappan K."/>
            <person name="Land M."/>
            <person name="Hauser L."/>
            <person name="Chang Y.J."/>
            <person name="Jeffries C.D."/>
            <person name="Detter J.C."/>
            <person name="Brambilla E."/>
            <person name="Kannan K.P."/>
            <person name="Djao O.D."/>
            <person name="Rohde M."/>
            <person name="Pukall R."/>
            <person name="Spring S."/>
            <person name="Goker M."/>
            <person name="Sikorski J."/>
            <person name="Woyke T."/>
            <person name="Bristow J."/>
            <person name="Eisen J.A."/>
            <person name="Markowitz V."/>
            <person name="Hugenholtz P."/>
            <person name="Kyrpides N.C."/>
            <person name="Klenk H.P."/>
        </authorList>
    </citation>
    <scope>NUCLEOTIDE SEQUENCE [LARGE SCALE GENOMIC DNA]</scope>
    <source>
        <strain evidence="12">ATCC 33891 / DSM 2032 / 1pr3</strain>
    </source>
</reference>
<name>A0A7U4DQ14_DESPD</name>
<evidence type="ECO:0000313" key="12">
    <source>
        <dbReference type="Proteomes" id="UP000006365"/>
    </source>
</evidence>
<dbReference type="InterPro" id="IPR011249">
    <property type="entry name" value="Metalloenz_LuxS/M16"/>
</dbReference>
<dbReference type="InterPro" id="IPR050626">
    <property type="entry name" value="Peptidase_M16"/>
</dbReference>
<keyword evidence="5" id="KW-0378">Hydrolase</keyword>
<keyword evidence="3" id="KW-0645">Protease</keyword>
<dbReference type="GO" id="GO:0006508">
    <property type="term" value="P:proteolysis"/>
    <property type="evidence" value="ECO:0007669"/>
    <property type="project" value="UniProtKB-KW"/>
</dbReference>
<dbReference type="InterPro" id="IPR001431">
    <property type="entry name" value="Pept_M16_Zn_BS"/>
</dbReference>
<evidence type="ECO:0000256" key="5">
    <source>
        <dbReference type="ARBA" id="ARBA00022801"/>
    </source>
</evidence>
<dbReference type="Proteomes" id="UP000006365">
    <property type="component" value="Chromosome"/>
</dbReference>
<dbReference type="PANTHER" id="PTHR43690">
    <property type="entry name" value="NARDILYSIN"/>
    <property type="match status" value="1"/>
</dbReference>
<dbReference type="Pfam" id="PF05193">
    <property type="entry name" value="Peptidase_M16_C"/>
    <property type="match status" value="2"/>
</dbReference>
<dbReference type="GO" id="GO:0004222">
    <property type="term" value="F:metalloendopeptidase activity"/>
    <property type="evidence" value="ECO:0007669"/>
    <property type="project" value="InterPro"/>
</dbReference>
<keyword evidence="4" id="KW-0479">Metal-binding</keyword>
<evidence type="ECO:0000256" key="7">
    <source>
        <dbReference type="ARBA" id="ARBA00023049"/>
    </source>
</evidence>
<dbReference type="PANTHER" id="PTHR43690:SF17">
    <property type="entry name" value="PROTEIN YHJJ"/>
    <property type="match status" value="1"/>
</dbReference>
<evidence type="ECO:0000256" key="3">
    <source>
        <dbReference type="ARBA" id="ARBA00022670"/>
    </source>
</evidence>
<evidence type="ECO:0000256" key="1">
    <source>
        <dbReference type="ARBA" id="ARBA00001947"/>
    </source>
</evidence>
<dbReference type="SUPFAM" id="SSF63411">
    <property type="entry name" value="LuxS/MPP-like metallohydrolase"/>
    <property type="match status" value="4"/>
</dbReference>
<evidence type="ECO:0000259" key="10">
    <source>
        <dbReference type="Pfam" id="PF05193"/>
    </source>
</evidence>
<sequence>MMHHILSRTGTGILFFLALFFLAAPAPVIFGADTSPSVSSACLSTGWPQDTSDLQPDPALVFGRLDNGLRYVLMANSEPKDRAALYLNVQSGSIHETDSQRGVAHFLEHMLFNGTTHYPPGTLVEYLQAQGMGFGGDTNAHTGFDETVYNLLLPASDAKAMAEGFKVLADYARGALLLEQEVERERGIILAEKRSRDSAASRVSKQQLQFDFAGTLVTARDPIGEEEVLKTANSALLRAYYDRWYRPENMIAVVVGDIDLRKTEQQVRAAFAGLRGVGEVGSCPEWGMVREEGTDVLILPEPELGYTGLALTTVFNTAPGPDTLVWEMAQLRQYVAVTLLANRLEQLEQRANSPVAQPRAHAGIFLRRFGFATLAARTEVGRWQEGLSLLQTTLAQALQDGFTEAELARGKREVMALLEKAVQTAPTRDSRELAEEIIRKLNDHEVILSPAQEMALYGPALEKMTLNEVNEAWRQLWSRQRRLVEVVGVVAPELAAPQGAQQVREVYRAHANQPPVPWVEEEQASFPYLAPPATSGRVIEHNRHADIGVETVVLAGGVRLNIKPTDFQAQQVLLSVQFGQGKQAEPAEGLAMMAEAVIRESGIGRLNREQLAKALAGTNINLEFKVGPESFSFVGGGLSKELERLLQVLAHRLHDPAYRPEAFRRSRENLRRMYDQLAGTVEGVQQTQGERFLAGSSPEYGLASWEQIERVELAQVRDWLTPVFAQAPLEINVVGDIDPQEVVRLVSRYFGAEQRQPGAAAPAKPIVFPAGQERLLPVASSIDRALLTVAWKTDDFWDIDRTRRLNLLAAVLDDRLRVKIREELGATYSPRVVSMPSRGHAGFGLLQSSLIVAPDQAASLATVIREVAASLGVQGVSEDELRRALEPTLTSIKDIKRNNRYWMESVLTLSSRHPQQLTWPLSISEGFAAIKAEELTGLARRYLDPKQAATVIVSPKNGR</sequence>
<keyword evidence="7" id="KW-0482">Metalloprotease</keyword>
<feature type="domain" description="Peptidase M16 N-terminal" evidence="9">
    <location>
        <begin position="71"/>
        <end position="208"/>
    </location>
</feature>
<dbReference type="AlphaFoldDB" id="A0A7U4DQ14"/>
<dbReference type="InterPro" id="IPR007863">
    <property type="entry name" value="Peptidase_M16_C"/>
</dbReference>
<evidence type="ECO:0000256" key="6">
    <source>
        <dbReference type="ARBA" id="ARBA00022833"/>
    </source>
</evidence>
<dbReference type="Pfam" id="PF00675">
    <property type="entry name" value="Peptidase_M16"/>
    <property type="match status" value="1"/>
</dbReference>